<protein>
    <submittedName>
        <fullName evidence="2">Uncharacterized protein</fullName>
    </submittedName>
</protein>
<evidence type="ECO:0000313" key="3">
    <source>
        <dbReference type="Proteomes" id="UP000092377"/>
    </source>
</evidence>
<dbReference type="AlphaFoldDB" id="A0A1B8H114"/>
<feature type="signal peptide" evidence="1">
    <location>
        <begin position="1"/>
        <end position="25"/>
    </location>
</feature>
<dbReference type="Proteomes" id="UP000092377">
    <property type="component" value="Unassembled WGS sequence"/>
</dbReference>
<accession>A0A1B8H114</accession>
<dbReference type="Gene3D" id="3.10.450.50">
    <property type="match status" value="1"/>
</dbReference>
<dbReference type="EMBL" id="LZEY01000060">
    <property type="protein sequence ID" value="OBU02765.1"/>
    <property type="molecule type" value="Genomic_DNA"/>
</dbReference>
<organism evidence="2 3">
    <name type="scientific">Morganella psychrotolerans</name>
    <dbReference type="NCBI Taxonomy" id="368603"/>
    <lineage>
        <taxon>Bacteria</taxon>
        <taxon>Pseudomonadati</taxon>
        <taxon>Pseudomonadota</taxon>
        <taxon>Gammaproteobacteria</taxon>
        <taxon>Enterobacterales</taxon>
        <taxon>Morganellaceae</taxon>
        <taxon>Morganella</taxon>
    </lineage>
</organism>
<reference evidence="3" key="1">
    <citation type="submission" date="2016-06" db="EMBL/GenBank/DDBJ databases">
        <authorList>
            <person name="Butler K."/>
        </authorList>
    </citation>
    <scope>NUCLEOTIDE SEQUENCE [LARGE SCALE GENOMIC DNA]</scope>
    <source>
        <strain evidence="3">GCSL-Mp20</strain>
    </source>
</reference>
<evidence type="ECO:0000256" key="1">
    <source>
        <dbReference type="SAM" id="SignalP"/>
    </source>
</evidence>
<gene>
    <name evidence="2" type="ORF">AYY18_11365</name>
</gene>
<keyword evidence="1" id="KW-0732">Signal</keyword>
<dbReference type="OrthoDB" id="6629764at2"/>
<dbReference type="RefSeq" id="WP_067406586.1">
    <property type="nucleotide sequence ID" value="NZ_LZEY01000060.1"/>
</dbReference>
<proteinExistence type="predicted"/>
<comment type="caution">
    <text evidence="2">The sequence shown here is derived from an EMBL/GenBank/DDBJ whole genome shotgun (WGS) entry which is preliminary data.</text>
</comment>
<name>A0A1B8H114_9GAMM</name>
<feature type="chain" id="PRO_5008609339" evidence="1">
    <location>
        <begin position="26"/>
        <end position="179"/>
    </location>
</feature>
<keyword evidence="3" id="KW-1185">Reference proteome</keyword>
<sequence>MKTVIKTVKSLFFIPWLLLPLSAGATLLPAESPVSVVLDFYRLNLQDSSSDGYDESVKRYVTLTLQKNINDSTSCNYDSDDTDQALCDTPRPCKTTENHSACLWGDNWVENDVNYYTKSQDIYDSWVNYRDAHTESQTDEMATVLVTLGNPPDELLPLRVTVINEKGYWKINNVALIAQ</sequence>
<evidence type="ECO:0000313" key="2">
    <source>
        <dbReference type="EMBL" id="OBU02765.1"/>
    </source>
</evidence>